<gene>
    <name evidence="6" type="ORF">AYM40_34655</name>
</gene>
<dbReference type="InterPro" id="IPR018062">
    <property type="entry name" value="HTH_AraC-typ_CS"/>
</dbReference>
<dbReference type="Pfam" id="PF02311">
    <property type="entry name" value="AraC_binding"/>
    <property type="match status" value="1"/>
</dbReference>
<dbReference type="SMART" id="SM00342">
    <property type="entry name" value="HTH_ARAC"/>
    <property type="match status" value="1"/>
</dbReference>
<organism evidence="6 7">
    <name type="scientific">Paraburkholderia phytofirmans OLGA172</name>
    <dbReference type="NCBI Taxonomy" id="1417228"/>
    <lineage>
        <taxon>Bacteria</taxon>
        <taxon>Pseudomonadati</taxon>
        <taxon>Pseudomonadota</taxon>
        <taxon>Betaproteobacteria</taxon>
        <taxon>Burkholderiales</taxon>
        <taxon>Burkholderiaceae</taxon>
        <taxon>Paraburkholderia</taxon>
    </lineage>
</organism>
<dbReference type="InterPro" id="IPR020449">
    <property type="entry name" value="Tscrpt_reg_AraC-type_HTH"/>
</dbReference>
<keyword evidence="1" id="KW-0805">Transcription regulation</keyword>
<dbReference type="Gene3D" id="2.60.120.10">
    <property type="entry name" value="Jelly Rolls"/>
    <property type="match status" value="1"/>
</dbReference>
<dbReference type="OrthoDB" id="3631840at2"/>
<dbReference type="EMBL" id="CP014579">
    <property type="protein sequence ID" value="ANB77237.1"/>
    <property type="molecule type" value="Genomic_DNA"/>
</dbReference>
<keyword evidence="3" id="KW-0010">Activator</keyword>
<dbReference type="RefSeq" id="WP_063500435.1">
    <property type="nucleotide sequence ID" value="NZ_CP014579.1"/>
</dbReference>
<dbReference type="AlphaFoldDB" id="A0A161I046"/>
<feature type="domain" description="HTH araC/xylS-type" evidence="5">
    <location>
        <begin position="174"/>
        <end position="271"/>
    </location>
</feature>
<keyword evidence="4" id="KW-0804">Transcription</keyword>
<dbReference type="InterPro" id="IPR014710">
    <property type="entry name" value="RmlC-like_jellyroll"/>
</dbReference>
<dbReference type="PANTHER" id="PTHR46796">
    <property type="entry name" value="HTH-TYPE TRANSCRIPTIONAL ACTIVATOR RHAS-RELATED"/>
    <property type="match status" value="1"/>
</dbReference>
<evidence type="ECO:0000256" key="2">
    <source>
        <dbReference type="ARBA" id="ARBA00023125"/>
    </source>
</evidence>
<dbReference type="InterPro" id="IPR037923">
    <property type="entry name" value="HTH-like"/>
</dbReference>
<evidence type="ECO:0000313" key="6">
    <source>
        <dbReference type="EMBL" id="ANB77237.1"/>
    </source>
</evidence>
<dbReference type="PRINTS" id="PR00032">
    <property type="entry name" value="HTHARAC"/>
</dbReference>
<dbReference type="InterPro" id="IPR003313">
    <property type="entry name" value="AraC-bd"/>
</dbReference>
<evidence type="ECO:0000256" key="3">
    <source>
        <dbReference type="ARBA" id="ARBA00023159"/>
    </source>
</evidence>
<sequence>MTESVQFQQVSEIPGLVLSTARFAAFSFDRHFHLDLHVGLVTDGVQRQRVNGKTVLHGPGSIVLMPPGEIHDGITVDGSQSTLKTFRLSQELVASVAEEISGLHREPEFAGALLEDPLLAGHLLRLHNEMRWCNAASSLAMQAEWLTLLERLLSQSRTIVPETVPGSLSRIQWQRVRDYCFSHLSDKITLDELAGLCSLGRFQFLKQFKQTIGMTPHAWLLRLRLERACALLSRSSQAIAAVAQEVGFYDQSHFNRAFRQAYGVAPSCYRA</sequence>
<dbReference type="Pfam" id="PF12833">
    <property type="entry name" value="HTH_18"/>
    <property type="match status" value="1"/>
</dbReference>
<dbReference type="PANTHER" id="PTHR46796:SF11">
    <property type="entry name" value="TRANSCRIPTIONAL REGULATOR-RELATED"/>
    <property type="match status" value="1"/>
</dbReference>
<dbReference type="GO" id="GO:0043565">
    <property type="term" value="F:sequence-specific DNA binding"/>
    <property type="evidence" value="ECO:0007669"/>
    <property type="project" value="InterPro"/>
</dbReference>
<reference evidence="6 7" key="1">
    <citation type="journal article" date="2016" name="Gene">
        <title>PacBio SMRT assembly of a complex multi-replicon genome reveals chlorocatechol degradative operon in a region of genome plasticity.</title>
        <authorList>
            <person name="Ricker N."/>
            <person name="Shen S.Y."/>
            <person name="Goordial J."/>
            <person name="Jin S."/>
            <person name="Fulthorpe R.R."/>
        </authorList>
    </citation>
    <scope>NUCLEOTIDE SEQUENCE [LARGE SCALE GENOMIC DNA]</scope>
    <source>
        <strain evidence="6 7">OLGA172</strain>
    </source>
</reference>
<evidence type="ECO:0000259" key="5">
    <source>
        <dbReference type="PROSITE" id="PS01124"/>
    </source>
</evidence>
<dbReference type="GO" id="GO:0003700">
    <property type="term" value="F:DNA-binding transcription factor activity"/>
    <property type="evidence" value="ECO:0007669"/>
    <property type="project" value="InterPro"/>
</dbReference>
<evidence type="ECO:0000256" key="1">
    <source>
        <dbReference type="ARBA" id="ARBA00023015"/>
    </source>
</evidence>
<proteinExistence type="predicted"/>
<dbReference type="Proteomes" id="UP000076852">
    <property type="component" value="Chromosome 2"/>
</dbReference>
<protein>
    <submittedName>
        <fullName evidence="6">AraC family transcriptional regulator</fullName>
    </submittedName>
</protein>
<keyword evidence="2" id="KW-0238">DNA-binding</keyword>
<dbReference type="InterPro" id="IPR018060">
    <property type="entry name" value="HTH_AraC"/>
</dbReference>
<dbReference type="Gene3D" id="1.10.10.60">
    <property type="entry name" value="Homeodomain-like"/>
    <property type="match status" value="2"/>
</dbReference>
<dbReference type="InterPro" id="IPR009057">
    <property type="entry name" value="Homeodomain-like_sf"/>
</dbReference>
<evidence type="ECO:0000256" key="4">
    <source>
        <dbReference type="ARBA" id="ARBA00023163"/>
    </source>
</evidence>
<keyword evidence="7" id="KW-1185">Reference proteome</keyword>
<evidence type="ECO:0000313" key="7">
    <source>
        <dbReference type="Proteomes" id="UP000076852"/>
    </source>
</evidence>
<accession>A0A161I046</accession>
<name>A0A161I046_9BURK</name>
<dbReference type="SUPFAM" id="SSF46689">
    <property type="entry name" value="Homeodomain-like"/>
    <property type="match status" value="2"/>
</dbReference>
<dbReference type="STRING" id="1804984.AYM40_34655"/>
<dbReference type="InterPro" id="IPR050204">
    <property type="entry name" value="AraC_XylS_family_regulators"/>
</dbReference>
<dbReference type="KEGG" id="buz:AYM40_34655"/>
<dbReference type="PROSITE" id="PS01124">
    <property type="entry name" value="HTH_ARAC_FAMILY_2"/>
    <property type="match status" value="1"/>
</dbReference>
<dbReference type="SUPFAM" id="SSF51215">
    <property type="entry name" value="Regulatory protein AraC"/>
    <property type="match status" value="1"/>
</dbReference>
<dbReference type="PROSITE" id="PS00041">
    <property type="entry name" value="HTH_ARAC_FAMILY_1"/>
    <property type="match status" value="1"/>
</dbReference>